<evidence type="ECO:0000313" key="3">
    <source>
        <dbReference type="Proteomes" id="UP001516023"/>
    </source>
</evidence>
<dbReference type="EMBL" id="JABMIG020000033">
    <property type="protein sequence ID" value="KAL3800306.1"/>
    <property type="molecule type" value="Genomic_DNA"/>
</dbReference>
<reference evidence="2 3" key="1">
    <citation type="journal article" date="2020" name="G3 (Bethesda)">
        <title>Improved Reference Genome for Cyclotella cryptica CCMP332, a Model for Cell Wall Morphogenesis, Salinity Adaptation, and Lipid Production in Diatoms (Bacillariophyta).</title>
        <authorList>
            <person name="Roberts W.R."/>
            <person name="Downey K.M."/>
            <person name="Ruck E.C."/>
            <person name="Traller J.C."/>
            <person name="Alverson A.J."/>
        </authorList>
    </citation>
    <scope>NUCLEOTIDE SEQUENCE [LARGE SCALE GENOMIC DNA]</scope>
    <source>
        <strain evidence="2 3">CCMP332</strain>
    </source>
</reference>
<comment type="caution">
    <text evidence="2">The sequence shown here is derived from an EMBL/GenBank/DDBJ whole genome shotgun (WGS) entry which is preliminary data.</text>
</comment>
<proteinExistence type="predicted"/>
<accession>A0ABD3QLE7</accession>
<gene>
    <name evidence="2" type="ORF">HJC23_003602</name>
</gene>
<sequence>MARARRGGGGRILVHQRTVDDQTQTIGGDIVIKDEHTEGIIETEHQSMEDKTRREYRNRIMRIIDWLRVNYPSYFEEGTRLLSEEEKQDKVFFAHQTHRDLCYSGINVKVIKAFLSEKKKKKVDPITQKVTLASVSDVKKYDDAIKWKEEDAEDPPKLKGVFKGKRTRSRSLSLYSSTGNKKSSNPSATAAPTPQPTLPVHQEIANTAASK</sequence>
<feature type="compositionally biased region" description="Low complexity" evidence="1">
    <location>
        <begin position="170"/>
        <end position="192"/>
    </location>
</feature>
<keyword evidence="3" id="KW-1185">Reference proteome</keyword>
<protein>
    <submittedName>
        <fullName evidence="2">Uncharacterized protein</fullName>
    </submittedName>
</protein>
<dbReference type="Proteomes" id="UP001516023">
    <property type="component" value="Unassembled WGS sequence"/>
</dbReference>
<name>A0ABD3QLE7_9STRA</name>
<feature type="region of interest" description="Disordered" evidence="1">
    <location>
        <begin position="152"/>
        <end position="211"/>
    </location>
</feature>
<feature type="compositionally biased region" description="Basic residues" evidence="1">
    <location>
        <begin position="160"/>
        <end position="169"/>
    </location>
</feature>
<dbReference type="AlphaFoldDB" id="A0ABD3QLE7"/>
<organism evidence="2 3">
    <name type="scientific">Cyclotella cryptica</name>
    <dbReference type="NCBI Taxonomy" id="29204"/>
    <lineage>
        <taxon>Eukaryota</taxon>
        <taxon>Sar</taxon>
        <taxon>Stramenopiles</taxon>
        <taxon>Ochrophyta</taxon>
        <taxon>Bacillariophyta</taxon>
        <taxon>Coscinodiscophyceae</taxon>
        <taxon>Thalassiosirophycidae</taxon>
        <taxon>Stephanodiscales</taxon>
        <taxon>Stephanodiscaceae</taxon>
        <taxon>Cyclotella</taxon>
    </lineage>
</organism>
<evidence type="ECO:0000313" key="2">
    <source>
        <dbReference type="EMBL" id="KAL3800306.1"/>
    </source>
</evidence>
<evidence type="ECO:0000256" key="1">
    <source>
        <dbReference type="SAM" id="MobiDB-lite"/>
    </source>
</evidence>